<dbReference type="FunFam" id="3.30.160.20:FF:000055">
    <property type="entry name" value="Ribosomal protein S24/S35"/>
    <property type="match status" value="1"/>
</dbReference>
<accession>A0A8X8YSC8</accession>
<proteinExistence type="predicted"/>
<organism evidence="3">
    <name type="scientific">Salvia splendens</name>
    <name type="common">Scarlet sage</name>
    <dbReference type="NCBI Taxonomy" id="180675"/>
    <lineage>
        <taxon>Eukaryota</taxon>
        <taxon>Viridiplantae</taxon>
        <taxon>Streptophyta</taxon>
        <taxon>Embryophyta</taxon>
        <taxon>Tracheophyta</taxon>
        <taxon>Spermatophyta</taxon>
        <taxon>Magnoliopsida</taxon>
        <taxon>eudicotyledons</taxon>
        <taxon>Gunneridae</taxon>
        <taxon>Pentapetalae</taxon>
        <taxon>asterids</taxon>
        <taxon>lamiids</taxon>
        <taxon>Lamiales</taxon>
        <taxon>Lamiaceae</taxon>
        <taxon>Nepetoideae</taxon>
        <taxon>Mentheae</taxon>
        <taxon>Salviinae</taxon>
        <taxon>Salvia</taxon>
        <taxon>Salvia subgen. Calosphace</taxon>
        <taxon>core Calosphace</taxon>
    </lineage>
</organism>
<comment type="caution">
    <text evidence="3">The sequence shown here is derived from an EMBL/GenBank/DDBJ whole genome shotgun (WGS) entry which is preliminary data.</text>
</comment>
<dbReference type="InterPro" id="IPR019349">
    <property type="entry name" value="Ribosomal_mS35_mit"/>
</dbReference>
<sequence length="612" mass="70089">MKSKVSQQNRLLRIIAVPVRALSRARDFYVRSLSDYADKMNYGSAMAIPVTSQVTSLPRSFSVSSGRSEVEPDLVRASSTRSMGDRAEVESFIKQQMKMRAGPAAGARTGPHGMPPRSSSVAMGRIDEDRACVYFGEEDAAAAAIDEDDEWEGIEEKFEESESPSPVLEEEEESEKGRHFSIYHRPTAIVSNACTTLHRKLVATDNAQHFNHFPSRMRFFSSEDGTQDPDANPEPESPIALPEEKITAAVEVGDVDNKELKAQVEDYLQNANEEAIPKVFESILKRRLSDKHEETDDEFLDELCREPIDNVADEDFESDLEDALETDDEIDDLCNARDYVMEKRSSDPFFNMTDQKWNEMIKEATERGHLQDTKECEDLLEDLLNWDKLLPDKIKKKVEVKFNEIADRIEKGEINDEEGYEIFKEFEDQMVLECMKEQEPPQFDKDSDRSMNCEMRVRLTWFAGSGAAQQECEFRYSQQCRGAILRWRSRVVLSPGGDSWHPKNRKVKLSVTVKELGLSKHQLLRLRELVGKRYNPGKDELMITSERFEHREENRKDCLRTLYALLEEAGKAKEMVHEARVSDMKERLKANPDFMLRLLSKKKASATNPEIA</sequence>
<dbReference type="Pfam" id="PF10213">
    <property type="entry name" value="MRP-S28"/>
    <property type="match status" value="1"/>
</dbReference>
<dbReference type="GO" id="GO:0005763">
    <property type="term" value="C:mitochondrial small ribosomal subunit"/>
    <property type="evidence" value="ECO:0007669"/>
    <property type="project" value="TreeGrafter"/>
</dbReference>
<reference evidence="3" key="1">
    <citation type="submission" date="2018-01" db="EMBL/GenBank/DDBJ databases">
        <authorList>
            <person name="Mao J.F."/>
        </authorList>
    </citation>
    <scope>NUCLEOTIDE SEQUENCE</scope>
    <source>
        <strain evidence="3">Huo1</strain>
        <tissue evidence="3">Leaf</tissue>
    </source>
</reference>
<feature type="region of interest" description="Disordered" evidence="1">
    <location>
        <begin position="155"/>
        <end position="177"/>
    </location>
</feature>
<gene>
    <name evidence="3" type="ORF">SASPL_103026</name>
</gene>
<feature type="region of interest" description="Disordered" evidence="1">
    <location>
        <begin position="219"/>
        <end position="240"/>
    </location>
</feature>
<evidence type="ECO:0000259" key="2">
    <source>
        <dbReference type="Pfam" id="PF10213"/>
    </source>
</evidence>
<dbReference type="PANTHER" id="PTHR13490:SF0">
    <property type="entry name" value="SMALL RIBOSOMAL SUBUNIT PROTEIN MS35"/>
    <property type="match status" value="1"/>
</dbReference>
<dbReference type="Proteomes" id="UP000298416">
    <property type="component" value="Unassembled WGS sequence"/>
</dbReference>
<dbReference type="InterPro" id="IPR039848">
    <property type="entry name" value="Ribosomal_mS35_mt"/>
</dbReference>
<dbReference type="GO" id="GO:0032543">
    <property type="term" value="P:mitochondrial translation"/>
    <property type="evidence" value="ECO:0007669"/>
    <property type="project" value="InterPro"/>
</dbReference>
<dbReference type="GO" id="GO:0003735">
    <property type="term" value="F:structural constituent of ribosome"/>
    <property type="evidence" value="ECO:0007669"/>
    <property type="project" value="InterPro"/>
</dbReference>
<dbReference type="Gene3D" id="3.30.160.20">
    <property type="match status" value="1"/>
</dbReference>
<evidence type="ECO:0000313" key="3">
    <source>
        <dbReference type="EMBL" id="KAG6438090.1"/>
    </source>
</evidence>
<name>A0A8X8YSC8_SALSN</name>
<evidence type="ECO:0000313" key="4">
    <source>
        <dbReference type="Proteomes" id="UP000298416"/>
    </source>
</evidence>
<feature type="domain" description="Small ribosomal subunit protein mS35 mitochondrial conserved" evidence="2">
    <location>
        <begin position="476"/>
        <end position="578"/>
    </location>
</feature>
<dbReference type="PANTHER" id="PTHR13490">
    <property type="entry name" value="MITOCHONDRIAL 28S RIBOSOMAL PROTEIN S28"/>
    <property type="match status" value="1"/>
</dbReference>
<feature type="compositionally biased region" description="Acidic residues" evidence="1">
    <location>
        <begin position="155"/>
        <end position="174"/>
    </location>
</feature>
<evidence type="ECO:0000256" key="1">
    <source>
        <dbReference type="SAM" id="MobiDB-lite"/>
    </source>
</evidence>
<dbReference type="AlphaFoldDB" id="A0A8X8YSC8"/>
<protein>
    <recommendedName>
        <fullName evidence="2">Small ribosomal subunit protein mS35 mitochondrial conserved domain-containing protein</fullName>
    </recommendedName>
</protein>
<reference evidence="3" key="2">
    <citation type="submission" date="2020-08" db="EMBL/GenBank/DDBJ databases">
        <title>Plant Genome Project.</title>
        <authorList>
            <person name="Zhang R.-G."/>
        </authorList>
    </citation>
    <scope>NUCLEOTIDE SEQUENCE</scope>
    <source>
        <strain evidence="3">Huo1</strain>
        <tissue evidence="3">Leaf</tissue>
    </source>
</reference>
<keyword evidence="4" id="KW-1185">Reference proteome</keyword>
<dbReference type="EMBL" id="PNBA02000001">
    <property type="protein sequence ID" value="KAG6438090.1"/>
    <property type="molecule type" value="Genomic_DNA"/>
</dbReference>